<protein>
    <submittedName>
        <fullName evidence="2">Uncharacterized protein</fullName>
    </submittedName>
</protein>
<gene>
    <name evidence="2" type="ORF">NTEN_LOCUS17926</name>
</gene>
<dbReference type="AlphaFoldDB" id="A0A6H5HHD7"/>
<feature type="region of interest" description="Disordered" evidence="1">
    <location>
        <begin position="62"/>
        <end position="110"/>
    </location>
</feature>
<keyword evidence="3" id="KW-1185">Reference proteome</keyword>
<evidence type="ECO:0000313" key="2">
    <source>
        <dbReference type="EMBL" id="CAB0013315.1"/>
    </source>
</evidence>
<dbReference type="EMBL" id="CADCXU010026503">
    <property type="protein sequence ID" value="CAB0013315.1"/>
    <property type="molecule type" value="Genomic_DNA"/>
</dbReference>
<sequence length="176" mass="19244">SSRIFEIDHYGNSQIVFATCVILGRSQTPHPSKSSITISPIDAFQAHLGFLPFERRFSLERGNSQRRGEFRGRNGTGRSSRHGAQMMRENVDRRATSRTTRGTGAAGAGLVLEGGGPGTGLLYRDRAERWTAVRNLLPVRSAIWNRREQVPSYAPLVPGLTRAAEVVAVAVATRDG</sequence>
<proteinExistence type="predicted"/>
<name>A0A6H5HHD7_9HEMI</name>
<dbReference type="Proteomes" id="UP000479000">
    <property type="component" value="Unassembled WGS sequence"/>
</dbReference>
<reference evidence="2 3" key="1">
    <citation type="submission" date="2020-02" db="EMBL/GenBank/DDBJ databases">
        <authorList>
            <person name="Ferguson B K."/>
        </authorList>
    </citation>
    <scope>NUCLEOTIDE SEQUENCE [LARGE SCALE GENOMIC DNA]</scope>
</reference>
<organism evidence="2 3">
    <name type="scientific">Nesidiocoris tenuis</name>
    <dbReference type="NCBI Taxonomy" id="355587"/>
    <lineage>
        <taxon>Eukaryota</taxon>
        <taxon>Metazoa</taxon>
        <taxon>Ecdysozoa</taxon>
        <taxon>Arthropoda</taxon>
        <taxon>Hexapoda</taxon>
        <taxon>Insecta</taxon>
        <taxon>Pterygota</taxon>
        <taxon>Neoptera</taxon>
        <taxon>Paraneoptera</taxon>
        <taxon>Hemiptera</taxon>
        <taxon>Heteroptera</taxon>
        <taxon>Panheteroptera</taxon>
        <taxon>Cimicomorpha</taxon>
        <taxon>Miridae</taxon>
        <taxon>Dicyphina</taxon>
        <taxon>Nesidiocoris</taxon>
    </lineage>
</organism>
<evidence type="ECO:0000313" key="3">
    <source>
        <dbReference type="Proteomes" id="UP000479000"/>
    </source>
</evidence>
<feature type="non-terminal residue" evidence="2">
    <location>
        <position position="1"/>
    </location>
</feature>
<accession>A0A6H5HHD7</accession>
<evidence type="ECO:0000256" key="1">
    <source>
        <dbReference type="SAM" id="MobiDB-lite"/>
    </source>
</evidence>